<keyword evidence="3" id="KW-1185">Reference proteome</keyword>
<dbReference type="AlphaFoldDB" id="A0A364JTJ5"/>
<comment type="caution">
    <text evidence="2">The sequence shown here is derived from an EMBL/GenBank/DDBJ whole genome shotgun (WGS) entry which is preliminary data.</text>
</comment>
<dbReference type="OrthoDB" id="8410826at2"/>
<evidence type="ECO:0000313" key="2">
    <source>
        <dbReference type="EMBL" id="RAK27087.1"/>
    </source>
</evidence>
<accession>A0A364JTJ5</accession>
<dbReference type="RefSeq" id="WP_111575888.1">
    <property type="nucleotide sequence ID" value="NZ_JBHEEY010000011.1"/>
</dbReference>
<dbReference type="Proteomes" id="UP000249453">
    <property type="component" value="Unassembled WGS sequence"/>
</dbReference>
<sequence length="236" mass="26756">MTEITNITNNTSVTMSSREIAELTDKQHRNVKRDIEKMLVDLGEDALKFEHIYLDSMNRKQSEYRLDRELTEVLLLGYSAQLRRKVLARLRELEGIATNPTQALNDPNTLRHLLLENVEKVIALESRVEEMQPAVDALEQIAEAHGSMNRTEAAKHLGIAPHMLCRWMRTNGWTYRRPGSKEDLAYQSKINAGYLEHKVSTGPKPDGTEWIGTQVRVTPRGLTVLAKAFPQAARAA</sequence>
<feature type="domain" description="Antirepressor protein C-terminal" evidence="1">
    <location>
        <begin position="126"/>
        <end position="229"/>
    </location>
</feature>
<dbReference type="InterPro" id="IPR014054">
    <property type="entry name" value="Phage_regulatory_Rha"/>
</dbReference>
<dbReference type="EMBL" id="QLMK01000011">
    <property type="protein sequence ID" value="RAK27087.1"/>
    <property type="molecule type" value="Genomic_DNA"/>
</dbReference>
<dbReference type="Pfam" id="PF03374">
    <property type="entry name" value="ANT"/>
    <property type="match status" value="1"/>
</dbReference>
<dbReference type="InterPro" id="IPR005039">
    <property type="entry name" value="Ant_C"/>
</dbReference>
<dbReference type="GO" id="GO:0003677">
    <property type="term" value="F:DNA binding"/>
    <property type="evidence" value="ECO:0007669"/>
    <property type="project" value="InterPro"/>
</dbReference>
<evidence type="ECO:0000259" key="1">
    <source>
        <dbReference type="Pfam" id="PF03374"/>
    </source>
</evidence>
<reference evidence="2 3" key="1">
    <citation type="submission" date="2018-06" db="EMBL/GenBank/DDBJ databases">
        <title>Genomic Encyclopedia of Type Strains, Phase IV (KMG-IV): sequencing the most valuable type-strain genomes for metagenomic binning, comparative biology and taxonomic classification.</title>
        <authorList>
            <person name="Goeker M."/>
        </authorList>
    </citation>
    <scope>NUCLEOTIDE SEQUENCE [LARGE SCALE GENOMIC DNA]</scope>
    <source>
        <strain evidence="2 3">DSM 26720</strain>
    </source>
</reference>
<protein>
    <submittedName>
        <fullName evidence="2">Phage antirepressor YoqD-like protein</fullName>
    </submittedName>
</protein>
<proteinExistence type="predicted"/>
<evidence type="ECO:0000313" key="3">
    <source>
        <dbReference type="Proteomes" id="UP000249453"/>
    </source>
</evidence>
<name>A0A364JTJ5_9HYPH</name>
<dbReference type="Pfam" id="PF09669">
    <property type="entry name" value="Phage_pRha"/>
    <property type="match status" value="1"/>
</dbReference>
<gene>
    <name evidence="2" type="ORF">C7374_11181</name>
</gene>
<organism evidence="2 3">
    <name type="scientific">Falsochrobactrum ovis</name>
    <dbReference type="NCBI Taxonomy" id="1293442"/>
    <lineage>
        <taxon>Bacteria</taxon>
        <taxon>Pseudomonadati</taxon>
        <taxon>Pseudomonadota</taxon>
        <taxon>Alphaproteobacteria</taxon>
        <taxon>Hyphomicrobiales</taxon>
        <taxon>Brucellaceae</taxon>
        <taxon>Falsochrobactrum</taxon>
    </lineage>
</organism>